<feature type="region of interest" description="Disordered" evidence="14">
    <location>
        <begin position="1"/>
        <end position="85"/>
    </location>
</feature>
<dbReference type="SUPFAM" id="SSF51621">
    <property type="entry name" value="Phosphoenolpyruvate/pyruvate domain"/>
    <property type="match status" value="1"/>
</dbReference>
<dbReference type="InterPro" id="IPR006318">
    <property type="entry name" value="PTS_EI-like"/>
</dbReference>
<dbReference type="NCBIfam" id="TIGR01417">
    <property type="entry name" value="PTS_I_fam"/>
    <property type="match status" value="1"/>
</dbReference>
<dbReference type="Gene3D" id="3.20.20.60">
    <property type="entry name" value="Phosphoenolpyruvate-binding domains"/>
    <property type="match status" value="1"/>
</dbReference>
<keyword evidence="13" id="KW-0460">Magnesium</keyword>
<dbReference type="PRINTS" id="PR01736">
    <property type="entry name" value="PHPHTRNFRASE"/>
</dbReference>
<evidence type="ECO:0000313" key="19">
    <source>
        <dbReference type="Proteomes" id="UP001139516"/>
    </source>
</evidence>
<feature type="compositionally biased region" description="Basic and acidic residues" evidence="14">
    <location>
        <begin position="37"/>
        <end position="49"/>
    </location>
</feature>
<evidence type="ECO:0000256" key="14">
    <source>
        <dbReference type="SAM" id="MobiDB-lite"/>
    </source>
</evidence>
<dbReference type="InterPro" id="IPR050499">
    <property type="entry name" value="PEP-utilizing_PTS_enzyme"/>
</dbReference>
<gene>
    <name evidence="18" type="primary">ptsP</name>
    <name evidence="18" type="ORF">M0638_05835</name>
</gene>
<dbReference type="PANTHER" id="PTHR46244">
    <property type="entry name" value="PHOSPHOENOLPYRUVATE-PROTEIN PHOSPHOTRANSFERASE"/>
    <property type="match status" value="1"/>
</dbReference>
<comment type="similarity">
    <text evidence="4">Belongs to the PEP-utilizing enzyme family.</text>
</comment>
<dbReference type="InterPro" id="IPR008731">
    <property type="entry name" value="PTS_EIN"/>
</dbReference>
<evidence type="ECO:0000256" key="12">
    <source>
        <dbReference type="ARBA" id="ARBA00022777"/>
    </source>
</evidence>
<protein>
    <recommendedName>
        <fullName evidence="5">phosphoenolpyruvate--protein phosphotransferase</fullName>
        <ecNumber evidence="5">2.7.3.9</ecNumber>
    </recommendedName>
</protein>
<dbReference type="Pfam" id="PF02896">
    <property type="entry name" value="PEP-utilizers_C"/>
    <property type="match status" value="1"/>
</dbReference>
<dbReference type="EC" id="2.7.3.9" evidence="5"/>
<keyword evidence="9 18" id="KW-0808">Transferase</keyword>
<dbReference type="SUPFAM" id="SSF52009">
    <property type="entry name" value="Phosphohistidine domain"/>
    <property type="match status" value="1"/>
</dbReference>
<keyword evidence="8" id="KW-0762">Sugar transport</keyword>
<proteinExistence type="inferred from homology"/>
<keyword evidence="6" id="KW-0813">Transport</keyword>
<feature type="compositionally biased region" description="Basic and acidic residues" evidence="14">
    <location>
        <begin position="56"/>
        <end position="81"/>
    </location>
</feature>
<evidence type="ECO:0000256" key="6">
    <source>
        <dbReference type="ARBA" id="ARBA00022448"/>
    </source>
</evidence>
<evidence type="ECO:0000256" key="4">
    <source>
        <dbReference type="ARBA" id="ARBA00007837"/>
    </source>
</evidence>
<name>A0A9X1YCC6_9PROT</name>
<comment type="subcellular location">
    <subcellularLocation>
        <location evidence="3">Cytoplasm</location>
    </subcellularLocation>
</comment>
<evidence type="ECO:0000256" key="8">
    <source>
        <dbReference type="ARBA" id="ARBA00022597"/>
    </source>
</evidence>
<dbReference type="RefSeq" id="WP_248666026.1">
    <property type="nucleotide sequence ID" value="NZ_JALPRX010000022.1"/>
</dbReference>
<comment type="caution">
    <text evidence="18">The sequence shown here is derived from an EMBL/GenBank/DDBJ whole genome shotgun (WGS) entry which is preliminary data.</text>
</comment>
<feature type="domain" description="Phosphotransferase system enzyme I N-terminal" evidence="17">
    <location>
        <begin position="94"/>
        <end position="214"/>
    </location>
</feature>
<dbReference type="GO" id="GO:0046872">
    <property type="term" value="F:metal ion binding"/>
    <property type="evidence" value="ECO:0007669"/>
    <property type="project" value="UniProtKB-KW"/>
</dbReference>
<comment type="catalytic activity">
    <reaction evidence="1">
        <text>L-histidyl-[protein] + phosphoenolpyruvate = N(pros)-phospho-L-histidyl-[protein] + pyruvate</text>
        <dbReference type="Rhea" id="RHEA:23880"/>
        <dbReference type="Rhea" id="RHEA-COMP:9745"/>
        <dbReference type="Rhea" id="RHEA-COMP:9746"/>
        <dbReference type="ChEBI" id="CHEBI:15361"/>
        <dbReference type="ChEBI" id="CHEBI:29979"/>
        <dbReference type="ChEBI" id="CHEBI:58702"/>
        <dbReference type="ChEBI" id="CHEBI:64837"/>
        <dbReference type="EC" id="2.7.3.9"/>
    </reaction>
</comment>
<dbReference type="Pfam" id="PF05524">
    <property type="entry name" value="PEP-utilisers_N"/>
    <property type="match status" value="1"/>
</dbReference>
<evidence type="ECO:0000256" key="7">
    <source>
        <dbReference type="ARBA" id="ARBA00022490"/>
    </source>
</evidence>
<dbReference type="InterPro" id="IPR036637">
    <property type="entry name" value="Phosphohistidine_dom_sf"/>
</dbReference>
<evidence type="ECO:0000256" key="11">
    <source>
        <dbReference type="ARBA" id="ARBA00022723"/>
    </source>
</evidence>
<keyword evidence="19" id="KW-1185">Reference proteome</keyword>
<feature type="domain" description="PEP-utilising enzyme C-terminal" evidence="16">
    <location>
        <begin position="348"/>
        <end position="642"/>
    </location>
</feature>
<evidence type="ECO:0000259" key="15">
    <source>
        <dbReference type="Pfam" id="PF00391"/>
    </source>
</evidence>
<dbReference type="GO" id="GO:0016301">
    <property type="term" value="F:kinase activity"/>
    <property type="evidence" value="ECO:0007669"/>
    <property type="project" value="UniProtKB-KW"/>
</dbReference>
<organism evidence="18 19">
    <name type="scientific">Roseomonas acroporae</name>
    <dbReference type="NCBI Taxonomy" id="2937791"/>
    <lineage>
        <taxon>Bacteria</taxon>
        <taxon>Pseudomonadati</taxon>
        <taxon>Pseudomonadota</taxon>
        <taxon>Alphaproteobacteria</taxon>
        <taxon>Acetobacterales</taxon>
        <taxon>Roseomonadaceae</taxon>
        <taxon>Roseomonas</taxon>
    </lineage>
</organism>
<dbReference type="InterPro" id="IPR040442">
    <property type="entry name" value="Pyrv_kinase-like_dom_sf"/>
</dbReference>
<dbReference type="Gene3D" id="1.10.274.10">
    <property type="entry name" value="PtsI, HPr-binding domain"/>
    <property type="match status" value="1"/>
</dbReference>
<keyword evidence="7" id="KW-0963">Cytoplasm</keyword>
<dbReference type="AlphaFoldDB" id="A0A9X1YCC6"/>
<sequence length="676" mass="72363">MKTADRAPEGHRLEARAEPREVAARGEAKAPGAGKGGEARSAEARRTEAEAATEPPRPETRGNDARGGEPKGAEARPEAARKGRAHRIREVHLHGIPVAPGIAIGPVYDPAEVPAEAPRRAILPAQVEAERTRLTDAVALSRKQVAKLRARLAVLPEEAQEELAPLLDAYLMMLNNSRLLRGARRRIEAELLAAETAVGDEAEAIAAAILATKDDDRQGLQRRAGEVREIARRLTRNLTATPFRALSAVPEGSILVVEELTPADAALLDPARVAGVATEEGGTDGHTAIMLRALGIPSVLGIAGLTEAAARGDQAVLDGAAGTIALRPAAATLEKARDQIAAYAKERAKLSKLRRLPAVTTDGEDVELLANLEIPAELPLIAQAGAQGIGLLRSEFLFMNREDLPDEEVQYTVYRQVLEAMAGDPITIRVLDWGGEKDIEALAEGVPALTGPNPALGLRGIRLLLRRPELLEAQFAAILRVAVGGPVRILLPLVTNPEEVKQAREIYERVARRLRRKSVPLPEKLPPLGAMIETPGAALAADAIALEADFFAIGTNDLTMYTLAVDRAEAEVSHLYDPLHPAVLRLMQFATEAALRLRMPVSVCGEMAGNPRLVPLLLGLGIRCLSMNASAVPRVKQAVRSLGIDGCARFARRVMEQSDPARIQELVMGFGEKEKG</sequence>
<evidence type="ECO:0000256" key="2">
    <source>
        <dbReference type="ARBA" id="ARBA00001946"/>
    </source>
</evidence>
<reference evidence="18" key="1">
    <citation type="submission" date="2022-04" db="EMBL/GenBank/DDBJ databases">
        <title>Roseomonas acroporae sp. nov., isolated from coral Acropora digitifera.</title>
        <authorList>
            <person name="Sun H."/>
        </authorList>
    </citation>
    <scope>NUCLEOTIDE SEQUENCE</scope>
    <source>
        <strain evidence="18">NAR14</strain>
    </source>
</reference>
<dbReference type="InterPro" id="IPR036618">
    <property type="entry name" value="PtsI_HPr-bd_sf"/>
</dbReference>
<feature type="domain" description="PEP-utilising enzyme mobile" evidence="15">
    <location>
        <begin position="250"/>
        <end position="322"/>
    </location>
</feature>
<accession>A0A9X1YCC6</accession>
<evidence type="ECO:0000256" key="1">
    <source>
        <dbReference type="ARBA" id="ARBA00000683"/>
    </source>
</evidence>
<dbReference type="GO" id="GO:0009401">
    <property type="term" value="P:phosphoenolpyruvate-dependent sugar phosphotransferase system"/>
    <property type="evidence" value="ECO:0007669"/>
    <property type="project" value="UniProtKB-KW"/>
</dbReference>
<dbReference type="InterPro" id="IPR000121">
    <property type="entry name" value="PEP_util_C"/>
</dbReference>
<dbReference type="SUPFAM" id="SSF47831">
    <property type="entry name" value="Enzyme I of the PEP:sugar phosphotransferase system HPr-binding (sub)domain"/>
    <property type="match status" value="1"/>
</dbReference>
<evidence type="ECO:0000259" key="17">
    <source>
        <dbReference type="Pfam" id="PF05524"/>
    </source>
</evidence>
<dbReference type="InterPro" id="IPR015813">
    <property type="entry name" value="Pyrv/PenolPyrv_kinase-like_dom"/>
</dbReference>
<evidence type="ECO:0000256" key="9">
    <source>
        <dbReference type="ARBA" id="ARBA00022679"/>
    </source>
</evidence>
<dbReference type="Proteomes" id="UP001139516">
    <property type="component" value="Unassembled WGS sequence"/>
</dbReference>
<evidence type="ECO:0000256" key="10">
    <source>
        <dbReference type="ARBA" id="ARBA00022683"/>
    </source>
</evidence>
<keyword evidence="12" id="KW-0418">Kinase</keyword>
<dbReference type="GO" id="GO:0005737">
    <property type="term" value="C:cytoplasm"/>
    <property type="evidence" value="ECO:0007669"/>
    <property type="project" value="UniProtKB-SubCell"/>
</dbReference>
<evidence type="ECO:0000256" key="13">
    <source>
        <dbReference type="ARBA" id="ARBA00022842"/>
    </source>
</evidence>
<dbReference type="PANTHER" id="PTHR46244:SF6">
    <property type="entry name" value="PHOSPHOENOLPYRUVATE-PROTEIN PHOSPHOTRANSFERASE"/>
    <property type="match status" value="1"/>
</dbReference>
<evidence type="ECO:0000259" key="16">
    <source>
        <dbReference type="Pfam" id="PF02896"/>
    </source>
</evidence>
<dbReference type="InterPro" id="IPR008279">
    <property type="entry name" value="PEP-util_enz_mobile_dom"/>
</dbReference>
<comment type="cofactor">
    <cofactor evidence="2">
        <name>Mg(2+)</name>
        <dbReference type="ChEBI" id="CHEBI:18420"/>
    </cofactor>
</comment>
<dbReference type="Pfam" id="PF00391">
    <property type="entry name" value="PEP-utilizers"/>
    <property type="match status" value="1"/>
</dbReference>
<keyword evidence="11" id="KW-0479">Metal-binding</keyword>
<dbReference type="EMBL" id="JALPRX010000022">
    <property type="protein sequence ID" value="MCK8783901.1"/>
    <property type="molecule type" value="Genomic_DNA"/>
</dbReference>
<dbReference type="Gene3D" id="3.50.30.10">
    <property type="entry name" value="Phosphohistidine domain"/>
    <property type="match status" value="1"/>
</dbReference>
<evidence type="ECO:0000256" key="5">
    <source>
        <dbReference type="ARBA" id="ARBA00012232"/>
    </source>
</evidence>
<feature type="compositionally biased region" description="Basic and acidic residues" evidence="14">
    <location>
        <begin position="1"/>
        <end position="28"/>
    </location>
</feature>
<evidence type="ECO:0000256" key="3">
    <source>
        <dbReference type="ARBA" id="ARBA00004496"/>
    </source>
</evidence>
<evidence type="ECO:0000313" key="18">
    <source>
        <dbReference type="EMBL" id="MCK8783901.1"/>
    </source>
</evidence>
<keyword evidence="10" id="KW-0598">Phosphotransferase system</keyword>
<dbReference type="GO" id="GO:0008965">
    <property type="term" value="F:phosphoenolpyruvate-protein phosphotransferase activity"/>
    <property type="evidence" value="ECO:0007669"/>
    <property type="project" value="UniProtKB-EC"/>
</dbReference>